<comment type="subcellular location">
    <subcellularLocation>
        <location evidence="1">Nucleus</location>
    </subcellularLocation>
</comment>
<evidence type="ECO:0000256" key="2">
    <source>
        <dbReference type="ARBA" id="ARBA00023015"/>
    </source>
</evidence>
<dbReference type="PANTHER" id="PTHR48019">
    <property type="entry name" value="SERUM RESPONSE FACTOR HOMOLOG"/>
    <property type="match status" value="1"/>
</dbReference>
<evidence type="ECO:0000256" key="4">
    <source>
        <dbReference type="ARBA" id="ARBA00023163"/>
    </source>
</evidence>
<dbReference type="CDD" id="cd00266">
    <property type="entry name" value="MADS_SRF_like"/>
    <property type="match status" value="1"/>
</dbReference>
<evidence type="ECO:0000256" key="1">
    <source>
        <dbReference type="ARBA" id="ARBA00004123"/>
    </source>
</evidence>
<dbReference type="PRINTS" id="PR00404">
    <property type="entry name" value="MADSDOMAIN"/>
</dbReference>
<sequence>MDGAQIITLSELQSSQNSQRYTHAVRPREQGNGQQNEGESVEGIFSTVYGAPQQEIHDHEHSSSDEAPPKPKYGKKTRGRVKIKMQFINNKLRRYTTFSKRKTGIMKKAYELSTLTGTQVMLLVASETGHVYTFATKKLQPMITSESGKALIQTCLNSPETSSITQHDLDNDRRMNPNGFEETELCYAVAEDEESEASREVHEVMLNGAVQGEGQTNQLPVSSSSSNSINGNTFNINTIIPPTSNSDGTMTKVTNLTMQVPQTLPISGSVTVQQQPQQHLLFSTAANSSNSNQSNQSAGNQHICNIQLPQRVTDFDAVSDQQLLQQQQQEQQQEIERLTQLTQLNQEQLQLHSQLQLQAAPQSQIIQQLTSQGAESQLNSSQQVMVPKSALFTVRGANGAGGDVVAGQSAGTVLYQSPQNQTLVYASSTPTLQNLPDGVALVNIVTSQPNNMSTSQMAGVTAPAQSQYITIPISQIANNPMLQQVINGQDLLKKNR</sequence>
<dbReference type="Gene3D" id="3.40.1810.10">
    <property type="entry name" value="Transcription factor, MADS-box"/>
    <property type="match status" value="1"/>
</dbReference>
<dbReference type="SUPFAM" id="SSF55455">
    <property type="entry name" value="SRF-like"/>
    <property type="match status" value="1"/>
</dbReference>
<evidence type="ECO:0000256" key="3">
    <source>
        <dbReference type="ARBA" id="ARBA00023125"/>
    </source>
</evidence>
<dbReference type="GO" id="GO:0045944">
    <property type="term" value="P:positive regulation of transcription by RNA polymerase II"/>
    <property type="evidence" value="ECO:0007669"/>
    <property type="project" value="InterPro"/>
</dbReference>
<evidence type="ECO:0000313" key="8">
    <source>
        <dbReference type="EMBL" id="KAF6023702.1"/>
    </source>
</evidence>
<dbReference type="FunFam" id="3.40.1810.10:FF:000002">
    <property type="entry name" value="Serum response factor b"/>
    <property type="match status" value="1"/>
</dbReference>
<organism evidence="8 9">
    <name type="scientific">Bugula neritina</name>
    <name type="common">Brown bryozoan</name>
    <name type="synonym">Sertularia neritina</name>
    <dbReference type="NCBI Taxonomy" id="10212"/>
    <lineage>
        <taxon>Eukaryota</taxon>
        <taxon>Metazoa</taxon>
        <taxon>Spiralia</taxon>
        <taxon>Lophotrochozoa</taxon>
        <taxon>Bryozoa</taxon>
        <taxon>Gymnolaemata</taxon>
        <taxon>Cheilostomatida</taxon>
        <taxon>Flustrina</taxon>
        <taxon>Buguloidea</taxon>
        <taxon>Bugulidae</taxon>
        <taxon>Bugula</taxon>
    </lineage>
</organism>
<keyword evidence="3" id="KW-0238">DNA-binding</keyword>
<reference evidence="8" key="1">
    <citation type="submission" date="2020-06" db="EMBL/GenBank/DDBJ databases">
        <title>Draft genome of Bugula neritina, a colonial animal packing powerful symbionts and potential medicines.</title>
        <authorList>
            <person name="Rayko M."/>
        </authorList>
    </citation>
    <scope>NUCLEOTIDE SEQUENCE [LARGE SCALE GENOMIC DNA]</scope>
    <source>
        <strain evidence="8">Kwan_BN1</strain>
    </source>
</reference>
<evidence type="ECO:0000256" key="6">
    <source>
        <dbReference type="SAM" id="MobiDB-lite"/>
    </source>
</evidence>
<keyword evidence="9" id="KW-1185">Reference proteome</keyword>
<protein>
    <submittedName>
        <fullName evidence="8">SRF</fullName>
    </submittedName>
</protein>
<evidence type="ECO:0000259" key="7">
    <source>
        <dbReference type="PROSITE" id="PS50066"/>
    </source>
</evidence>
<evidence type="ECO:0000256" key="5">
    <source>
        <dbReference type="ARBA" id="ARBA00023242"/>
    </source>
</evidence>
<dbReference type="GO" id="GO:0046983">
    <property type="term" value="F:protein dimerization activity"/>
    <property type="evidence" value="ECO:0007669"/>
    <property type="project" value="InterPro"/>
</dbReference>
<dbReference type="InterPro" id="IPR036879">
    <property type="entry name" value="TF_MADSbox_sf"/>
</dbReference>
<dbReference type="InterPro" id="IPR002100">
    <property type="entry name" value="TF_MADSbox"/>
</dbReference>
<dbReference type="PROSITE" id="PS50066">
    <property type="entry name" value="MADS_BOX_2"/>
    <property type="match status" value="1"/>
</dbReference>
<dbReference type="Pfam" id="PF00319">
    <property type="entry name" value="SRF-TF"/>
    <property type="match status" value="1"/>
</dbReference>
<dbReference type="EMBL" id="VXIV02002674">
    <property type="protein sequence ID" value="KAF6023702.1"/>
    <property type="molecule type" value="Genomic_DNA"/>
</dbReference>
<keyword evidence="4" id="KW-0804">Transcription</keyword>
<dbReference type="InterPro" id="IPR033897">
    <property type="entry name" value="SRF-like_MADS-box"/>
</dbReference>
<dbReference type="GO" id="GO:0000987">
    <property type="term" value="F:cis-regulatory region sequence-specific DNA binding"/>
    <property type="evidence" value="ECO:0007669"/>
    <property type="project" value="InterPro"/>
</dbReference>
<keyword evidence="2" id="KW-0805">Transcription regulation</keyword>
<comment type="caution">
    <text evidence="8">The sequence shown here is derived from an EMBL/GenBank/DDBJ whole genome shotgun (WGS) entry which is preliminary data.</text>
</comment>
<dbReference type="Proteomes" id="UP000593567">
    <property type="component" value="Unassembled WGS sequence"/>
</dbReference>
<dbReference type="PROSITE" id="PS00350">
    <property type="entry name" value="MADS_BOX_1"/>
    <property type="match status" value="1"/>
</dbReference>
<proteinExistence type="predicted"/>
<accession>A0A7J7JBR7</accession>
<keyword evidence="5" id="KW-0539">Nucleus</keyword>
<feature type="compositionally biased region" description="Basic and acidic residues" evidence="6">
    <location>
        <begin position="55"/>
        <end position="69"/>
    </location>
</feature>
<feature type="region of interest" description="Disordered" evidence="6">
    <location>
        <begin position="1"/>
        <end position="77"/>
    </location>
</feature>
<feature type="domain" description="MADS-box" evidence="7">
    <location>
        <begin position="78"/>
        <end position="138"/>
    </location>
</feature>
<dbReference type="GO" id="GO:0005634">
    <property type="term" value="C:nucleus"/>
    <property type="evidence" value="ECO:0007669"/>
    <property type="project" value="UniProtKB-SubCell"/>
</dbReference>
<dbReference type="SMART" id="SM00432">
    <property type="entry name" value="MADS"/>
    <property type="match status" value="1"/>
</dbReference>
<dbReference type="GO" id="GO:0000981">
    <property type="term" value="F:DNA-binding transcription factor activity, RNA polymerase II-specific"/>
    <property type="evidence" value="ECO:0007669"/>
    <property type="project" value="InterPro"/>
</dbReference>
<evidence type="ECO:0000313" key="9">
    <source>
        <dbReference type="Proteomes" id="UP000593567"/>
    </source>
</evidence>
<dbReference type="AlphaFoldDB" id="A0A7J7JBR7"/>
<gene>
    <name evidence="8" type="ORF">EB796_017968</name>
</gene>
<feature type="compositionally biased region" description="Polar residues" evidence="6">
    <location>
        <begin position="7"/>
        <end position="21"/>
    </location>
</feature>
<name>A0A7J7JBR7_BUGNE</name>
<dbReference type="OrthoDB" id="2284405at2759"/>
<dbReference type="InterPro" id="IPR050142">
    <property type="entry name" value="MADS-box/MEF2_TF"/>
</dbReference>